<keyword evidence="4" id="KW-0539">Nucleus</keyword>
<protein>
    <submittedName>
        <fullName evidence="6">Nucleolar protein NOP52 variant</fullName>
    </submittedName>
</protein>
<dbReference type="OrthoDB" id="2019504at2759"/>
<dbReference type="GO" id="GO:0030688">
    <property type="term" value="C:preribosome, small subunit precursor"/>
    <property type="evidence" value="ECO:0007669"/>
    <property type="project" value="InterPro"/>
</dbReference>
<dbReference type="Proteomes" id="UP000813444">
    <property type="component" value="Unassembled WGS sequence"/>
</dbReference>
<evidence type="ECO:0000256" key="2">
    <source>
        <dbReference type="ARBA" id="ARBA00006374"/>
    </source>
</evidence>
<evidence type="ECO:0000256" key="3">
    <source>
        <dbReference type="ARBA" id="ARBA00022552"/>
    </source>
</evidence>
<dbReference type="PANTHER" id="PTHR13026:SF0">
    <property type="entry name" value="RIBOSOMAL RNA PROCESSING 1B"/>
    <property type="match status" value="1"/>
</dbReference>
<feature type="compositionally biased region" description="Acidic residues" evidence="5">
    <location>
        <begin position="219"/>
        <end position="236"/>
    </location>
</feature>
<dbReference type="GO" id="GO:0005634">
    <property type="term" value="C:nucleus"/>
    <property type="evidence" value="ECO:0007669"/>
    <property type="project" value="UniProtKB-SubCell"/>
</dbReference>
<evidence type="ECO:0000256" key="4">
    <source>
        <dbReference type="ARBA" id="ARBA00023242"/>
    </source>
</evidence>
<comment type="similarity">
    <text evidence="2">Belongs to the RRP1 family.</text>
</comment>
<evidence type="ECO:0000313" key="6">
    <source>
        <dbReference type="EMBL" id="KAH7310540.1"/>
    </source>
</evidence>
<dbReference type="PANTHER" id="PTHR13026">
    <property type="entry name" value="NNP-1 PROTEIN NOVEL NUCLEAR PROTEIN 1 NOP52"/>
    <property type="match status" value="1"/>
</dbReference>
<comment type="subcellular location">
    <subcellularLocation>
        <location evidence="1">Nucleus</location>
    </subcellularLocation>
</comment>
<dbReference type="InterPro" id="IPR010301">
    <property type="entry name" value="RRP1"/>
</dbReference>
<dbReference type="AlphaFoldDB" id="A0A8K0SF23"/>
<dbReference type="EMBL" id="JAGPNK010000012">
    <property type="protein sequence ID" value="KAH7310540.1"/>
    <property type="molecule type" value="Genomic_DNA"/>
</dbReference>
<keyword evidence="7" id="KW-1185">Reference proteome</keyword>
<evidence type="ECO:0000256" key="5">
    <source>
        <dbReference type="SAM" id="MobiDB-lite"/>
    </source>
</evidence>
<dbReference type="Pfam" id="PF05997">
    <property type="entry name" value="Nop52"/>
    <property type="match status" value="1"/>
</dbReference>
<keyword evidence="3" id="KW-0698">rRNA processing</keyword>
<evidence type="ECO:0000256" key="1">
    <source>
        <dbReference type="ARBA" id="ARBA00004123"/>
    </source>
</evidence>
<gene>
    <name evidence="6" type="ORF">B0I35DRAFT_514604</name>
</gene>
<sequence length="236" mass="26938">MAGEASQMPFIRNLASSDRKLRTASIDSLKTFIGSRKEMSETDALKLWKGLYYALWMTDRPLPQQALARELANLVHELPAATAVPWMRGFWGIMSLQWTDIDVLRMEKFLLLVRRSLAAQLRWAADHAGAAPDVLAVLRDWCFDAECDLRKVPVGLRLHALDIWVDELEREKLLGEDKGLVRPLGDMVEALRTCPVPTVRERARDSYEDERLPWVAKEEGEEGKDEDEGSWDGFED</sequence>
<accession>A0A8K0SF23</accession>
<name>A0A8K0SF23_9HYPO</name>
<feature type="compositionally biased region" description="Basic and acidic residues" evidence="5">
    <location>
        <begin position="201"/>
        <end position="218"/>
    </location>
</feature>
<proteinExistence type="inferred from homology"/>
<comment type="caution">
    <text evidence="6">The sequence shown here is derived from an EMBL/GenBank/DDBJ whole genome shotgun (WGS) entry which is preliminary data.</text>
</comment>
<organism evidence="6 7">
    <name type="scientific">Stachybotrys elegans</name>
    <dbReference type="NCBI Taxonomy" id="80388"/>
    <lineage>
        <taxon>Eukaryota</taxon>
        <taxon>Fungi</taxon>
        <taxon>Dikarya</taxon>
        <taxon>Ascomycota</taxon>
        <taxon>Pezizomycotina</taxon>
        <taxon>Sordariomycetes</taxon>
        <taxon>Hypocreomycetidae</taxon>
        <taxon>Hypocreales</taxon>
        <taxon>Stachybotryaceae</taxon>
        <taxon>Stachybotrys</taxon>
    </lineage>
</organism>
<feature type="region of interest" description="Disordered" evidence="5">
    <location>
        <begin position="201"/>
        <end position="236"/>
    </location>
</feature>
<dbReference type="GO" id="GO:0006364">
    <property type="term" value="P:rRNA processing"/>
    <property type="evidence" value="ECO:0007669"/>
    <property type="project" value="UniProtKB-KW"/>
</dbReference>
<evidence type="ECO:0000313" key="7">
    <source>
        <dbReference type="Proteomes" id="UP000813444"/>
    </source>
</evidence>
<reference evidence="6" key="1">
    <citation type="journal article" date="2021" name="Nat. Commun.">
        <title>Genetic determinants of endophytism in the Arabidopsis root mycobiome.</title>
        <authorList>
            <person name="Mesny F."/>
            <person name="Miyauchi S."/>
            <person name="Thiergart T."/>
            <person name="Pickel B."/>
            <person name="Atanasova L."/>
            <person name="Karlsson M."/>
            <person name="Huettel B."/>
            <person name="Barry K.W."/>
            <person name="Haridas S."/>
            <person name="Chen C."/>
            <person name="Bauer D."/>
            <person name="Andreopoulos W."/>
            <person name="Pangilinan J."/>
            <person name="LaButti K."/>
            <person name="Riley R."/>
            <person name="Lipzen A."/>
            <person name="Clum A."/>
            <person name="Drula E."/>
            <person name="Henrissat B."/>
            <person name="Kohler A."/>
            <person name="Grigoriev I.V."/>
            <person name="Martin F.M."/>
            <person name="Hacquard S."/>
        </authorList>
    </citation>
    <scope>NUCLEOTIDE SEQUENCE</scope>
    <source>
        <strain evidence="6">MPI-CAGE-CH-0235</strain>
    </source>
</reference>